<dbReference type="InterPro" id="IPR011604">
    <property type="entry name" value="PDDEXK-like_dom_sf"/>
</dbReference>
<sequence>MKKTASILDHILDALPDRETRFVFPSAVPAQFLAREAALRGGIPLGEGRFIAWDDFKAETLSARLRDKKAANQALRTLFASALLEENAAAEAPAGPFLREFVNPVYARNFEAFVPQLSKVLPTLDSLIRDIPEKTRAADSYFGDLVLIRDRYRRFLEIQGFYEPSWGRSPFDPGESRWILFFPELADDWEEYEAELSQRAAAQDGAVRIVPLSGLAVPGIRSDPFRSGGETAERLLAGYRGCFVHCSSMQEEFRWLARTVRQLIHEGLVPEDIVISMAGLSSFHEQLSLEFMLRDIPLDIHWGKPIPQHPGGRIFAGIAACPAEKWSFRALKNLLLDKSIPWKDPESINLLIAFGLRYRCVSGFTDRTKTVDVWEESFRRLWDNEGPVQLPVSKIRKFYRTLKKDIQELVNARSFAQLAVKWQDFSENHIDRSGFAEETDKVIARAIDSLGELVELEDSLQNRSGASPYSVFQAYLRDQSYVFRTGRRGVAVYDYRVAAGITPAVHFIVNVNQDEATIRSSGAPFLREDRRQRLRIRDRDLSGDFIRAYGVSGTYTVFSVSGQTFSGPALPHRMLFELLPAGEAAPDLSGMNGQDPLELEETLIRGGPASGTAVPPTSVQKRGWESFRTAAAQKDRVDFRKDGCLSPELASAVGARLTEKEGRSRLSPTDLNEFLRCPFAWMLQRGLGIWDKQTEIETIDQRDLGILYHTILERFFLRLKNSGDPFLADRLPEYKTIMREEIAAALEDARSREGAFQESVYGMLTDRIYAALSDYLDNDAEIIDRSAILGPEFPLRKTYASAEIALSGIADLLLQDKNGSYVLTDFKTGRIPAAAELAADGDDSVPANVQMAAYIGMAESGGKPKVRTARFYSLDQRKYQKLVDDEAPPRSNLLFPVPREGYENEVLAVDRLFSQVLDHIGGGRYPVPDAGSRWVCADCRVSSVCRIPFMGGE</sequence>
<feature type="domain" description="PD-(D/E)XK endonuclease-like" evidence="1">
    <location>
        <begin position="665"/>
        <end position="946"/>
    </location>
</feature>
<dbReference type="RefSeq" id="WP_215627193.1">
    <property type="nucleotide sequence ID" value="NZ_CP067089.2"/>
</dbReference>
<proteinExistence type="predicted"/>
<evidence type="ECO:0000313" key="3">
    <source>
        <dbReference type="Proteomes" id="UP000595917"/>
    </source>
</evidence>
<dbReference type="EMBL" id="CP067089">
    <property type="protein sequence ID" value="QQO09889.1"/>
    <property type="molecule type" value="Genomic_DNA"/>
</dbReference>
<gene>
    <name evidence="2" type="ORF">JFL75_02975</name>
</gene>
<dbReference type="InterPro" id="IPR027417">
    <property type="entry name" value="P-loop_NTPase"/>
</dbReference>
<dbReference type="AlphaFoldDB" id="A0A7T8B9R8"/>
<organism evidence="2 3">
    <name type="scientific">Breznakiella homolactica</name>
    <dbReference type="NCBI Taxonomy" id="2798577"/>
    <lineage>
        <taxon>Bacteria</taxon>
        <taxon>Pseudomonadati</taxon>
        <taxon>Spirochaetota</taxon>
        <taxon>Spirochaetia</taxon>
        <taxon>Spirochaetales</taxon>
        <taxon>Breznakiellaceae</taxon>
        <taxon>Breznakiella</taxon>
    </lineage>
</organism>
<dbReference type="Gene3D" id="3.90.320.10">
    <property type="match status" value="1"/>
</dbReference>
<dbReference type="Proteomes" id="UP000595917">
    <property type="component" value="Chromosome"/>
</dbReference>
<reference evidence="2" key="1">
    <citation type="submission" date="2021-01" db="EMBL/GenBank/DDBJ databases">
        <title>Description of Breznakiella homolactica.</title>
        <authorList>
            <person name="Song Y."/>
            <person name="Brune A."/>
        </authorList>
    </citation>
    <scope>NUCLEOTIDE SEQUENCE</scope>
    <source>
        <strain evidence="2">RmG30</strain>
    </source>
</reference>
<evidence type="ECO:0000313" key="2">
    <source>
        <dbReference type="EMBL" id="QQO09889.1"/>
    </source>
</evidence>
<accession>A0A7T8B9R8</accession>
<protein>
    <submittedName>
        <fullName evidence="2">PD-(D/E)XK nuclease family protein</fullName>
    </submittedName>
</protein>
<name>A0A7T8B9R8_9SPIR</name>
<evidence type="ECO:0000259" key="1">
    <source>
        <dbReference type="Pfam" id="PF12705"/>
    </source>
</evidence>
<dbReference type="SUPFAM" id="SSF52540">
    <property type="entry name" value="P-loop containing nucleoside triphosphate hydrolases"/>
    <property type="match status" value="1"/>
</dbReference>
<keyword evidence="3" id="KW-1185">Reference proteome</keyword>
<dbReference type="KEGG" id="bhc:JFL75_02975"/>
<dbReference type="Pfam" id="PF12705">
    <property type="entry name" value="PDDEXK_1"/>
    <property type="match status" value="1"/>
</dbReference>
<dbReference type="InterPro" id="IPR038726">
    <property type="entry name" value="PDDEXK_AddAB-type"/>
</dbReference>